<feature type="domain" description="EamA" evidence="7">
    <location>
        <begin position="165"/>
        <end position="300"/>
    </location>
</feature>
<dbReference type="AlphaFoldDB" id="A0A6L9MJS1"/>
<dbReference type="Pfam" id="PF00892">
    <property type="entry name" value="EamA"/>
    <property type="match status" value="2"/>
</dbReference>
<keyword evidence="3 6" id="KW-0812">Transmembrane</keyword>
<comment type="caution">
    <text evidence="8">The sequence shown here is derived from an EMBL/GenBank/DDBJ whole genome shotgun (WGS) entry which is preliminary data.</text>
</comment>
<evidence type="ECO:0000256" key="4">
    <source>
        <dbReference type="ARBA" id="ARBA00022989"/>
    </source>
</evidence>
<evidence type="ECO:0000256" key="2">
    <source>
        <dbReference type="ARBA" id="ARBA00009853"/>
    </source>
</evidence>
<keyword evidence="9" id="KW-1185">Reference proteome</keyword>
<dbReference type="PANTHER" id="PTHR22911:SF6">
    <property type="entry name" value="SOLUTE CARRIER FAMILY 35 MEMBER G1"/>
    <property type="match status" value="1"/>
</dbReference>
<evidence type="ECO:0000313" key="8">
    <source>
        <dbReference type="EMBL" id="NDV88005.1"/>
    </source>
</evidence>
<feature type="transmembrane region" description="Helical" evidence="6">
    <location>
        <begin position="257"/>
        <end position="277"/>
    </location>
</feature>
<feature type="transmembrane region" description="Helical" evidence="6">
    <location>
        <begin position="162"/>
        <end position="179"/>
    </location>
</feature>
<protein>
    <submittedName>
        <fullName evidence="8">EamA family transporter</fullName>
    </submittedName>
</protein>
<name>A0A6L9MJS1_9HYPH</name>
<comment type="similarity">
    <text evidence="2">Belongs to the drug/metabolite transporter (DMT) superfamily. 10 TMS drug/metabolite exporter (DME) (TC 2.A.7.3) family.</text>
</comment>
<reference evidence="8 9" key="1">
    <citation type="submission" date="2020-01" db="EMBL/GenBank/DDBJ databases">
        <title>Genomes of bacteria type strains.</title>
        <authorList>
            <person name="Chen J."/>
            <person name="Zhu S."/>
            <person name="Chen J."/>
        </authorList>
    </citation>
    <scope>NUCLEOTIDE SEQUENCE [LARGE SCALE GENOMIC DNA]</scope>
    <source>
        <strain evidence="8 9">KCTC 52919</strain>
    </source>
</reference>
<dbReference type="SUPFAM" id="SSF103481">
    <property type="entry name" value="Multidrug resistance efflux transporter EmrE"/>
    <property type="match status" value="2"/>
</dbReference>
<accession>A0A6L9MJS1</accession>
<feature type="transmembrane region" description="Helical" evidence="6">
    <location>
        <begin position="191"/>
        <end position="211"/>
    </location>
</feature>
<dbReference type="RefSeq" id="WP_163044837.1">
    <property type="nucleotide sequence ID" value="NZ_JAAAMJ010000012.1"/>
</dbReference>
<evidence type="ECO:0000256" key="6">
    <source>
        <dbReference type="SAM" id="Phobius"/>
    </source>
</evidence>
<feature type="transmembrane region" description="Helical" evidence="6">
    <location>
        <begin position="109"/>
        <end position="128"/>
    </location>
</feature>
<proteinExistence type="inferred from homology"/>
<dbReference type="InterPro" id="IPR000620">
    <property type="entry name" value="EamA_dom"/>
</dbReference>
<feature type="transmembrane region" description="Helical" evidence="6">
    <location>
        <begin position="231"/>
        <end position="250"/>
    </location>
</feature>
<feature type="transmembrane region" description="Helical" evidence="6">
    <location>
        <begin position="137"/>
        <end position="156"/>
    </location>
</feature>
<evidence type="ECO:0000256" key="1">
    <source>
        <dbReference type="ARBA" id="ARBA00004141"/>
    </source>
</evidence>
<organism evidence="8 9">
    <name type="scientific">Aurantimonas aggregata</name>
    <dbReference type="NCBI Taxonomy" id="2047720"/>
    <lineage>
        <taxon>Bacteria</taxon>
        <taxon>Pseudomonadati</taxon>
        <taxon>Pseudomonadota</taxon>
        <taxon>Alphaproteobacteria</taxon>
        <taxon>Hyphomicrobiales</taxon>
        <taxon>Aurantimonadaceae</taxon>
        <taxon>Aurantimonas</taxon>
    </lineage>
</organism>
<keyword evidence="5 6" id="KW-0472">Membrane</keyword>
<evidence type="ECO:0000256" key="5">
    <source>
        <dbReference type="ARBA" id="ARBA00023136"/>
    </source>
</evidence>
<feature type="transmembrane region" description="Helical" evidence="6">
    <location>
        <begin position="15"/>
        <end position="32"/>
    </location>
</feature>
<gene>
    <name evidence="8" type="ORF">GTW51_14975</name>
</gene>
<keyword evidence="4 6" id="KW-1133">Transmembrane helix</keyword>
<feature type="transmembrane region" description="Helical" evidence="6">
    <location>
        <begin position="52"/>
        <end position="71"/>
    </location>
</feature>
<evidence type="ECO:0000256" key="3">
    <source>
        <dbReference type="ARBA" id="ARBA00022692"/>
    </source>
</evidence>
<dbReference type="InterPro" id="IPR037185">
    <property type="entry name" value="EmrE-like"/>
</dbReference>
<dbReference type="EMBL" id="JAAAMJ010000012">
    <property type="protein sequence ID" value="NDV88005.1"/>
    <property type="molecule type" value="Genomic_DNA"/>
</dbReference>
<evidence type="ECO:0000259" key="7">
    <source>
        <dbReference type="Pfam" id="PF00892"/>
    </source>
</evidence>
<comment type="subcellular location">
    <subcellularLocation>
        <location evidence="1">Membrane</location>
        <topology evidence="1">Multi-pass membrane protein</topology>
    </subcellularLocation>
</comment>
<feature type="domain" description="EamA" evidence="7">
    <location>
        <begin position="17"/>
        <end position="151"/>
    </location>
</feature>
<feature type="transmembrane region" description="Helical" evidence="6">
    <location>
        <begin position="83"/>
        <end position="103"/>
    </location>
</feature>
<dbReference type="GO" id="GO:0016020">
    <property type="term" value="C:membrane"/>
    <property type="evidence" value="ECO:0007669"/>
    <property type="project" value="UniProtKB-SubCell"/>
</dbReference>
<dbReference type="PANTHER" id="PTHR22911">
    <property type="entry name" value="ACYL-MALONYL CONDENSING ENZYME-RELATED"/>
    <property type="match status" value="1"/>
</dbReference>
<evidence type="ECO:0000313" key="9">
    <source>
        <dbReference type="Proteomes" id="UP000476332"/>
    </source>
</evidence>
<dbReference type="Proteomes" id="UP000476332">
    <property type="component" value="Unassembled WGS sequence"/>
</dbReference>
<sequence length="317" mass="33638">MTTLARTFENTPAEVLRGIAIMIAAAAFIPLLDAFGKLLVTTYRVSPGEVALFRLVLQAGLILPVLLVAGGRTGLATTHLGLNLLRGALLAFSGVAFFAALEFMPLADASAVFLIQPMIVTLLSGMLLREPVGWRRIAAAAVGFVGALVIVRPSYAIFGVPSLFPVVAAVCAALYMIVTRKVSPGARPLTMLFYSGLGGSVVLSAVMLVALPFDVPALRLVWPASGEVWQLLFLTGFIGAIGHLLFILAYRLAPASVLAPFGYVEIVSAVLLGYLIFGEIPDGPKWFGMAIIVGSGLFIYAREKRVARNRPPPPLVH</sequence>
<feature type="transmembrane region" description="Helical" evidence="6">
    <location>
        <begin position="283"/>
        <end position="301"/>
    </location>
</feature>